<dbReference type="EMBL" id="SLZU01000011">
    <property type="protein sequence ID" value="TCS61444.1"/>
    <property type="molecule type" value="Genomic_DNA"/>
</dbReference>
<reference evidence="1 2" key="1">
    <citation type="submission" date="2019-03" db="EMBL/GenBank/DDBJ databases">
        <title>Genomic Encyclopedia of Type Strains, Phase IV (KMG-IV): sequencing the most valuable type-strain genomes for metagenomic binning, comparative biology and taxonomic classification.</title>
        <authorList>
            <person name="Goeker M."/>
        </authorList>
    </citation>
    <scope>NUCLEOTIDE SEQUENCE [LARGE SCALE GENOMIC DNA]</scope>
    <source>
        <strain evidence="1 2">DSM 104836</strain>
    </source>
</reference>
<dbReference type="InterPro" id="IPR027417">
    <property type="entry name" value="P-loop_NTPase"/>
</dbReference>
<organism evidence="1 2">
    <name type="scientific">Primorskyibacter sedentarius</name>
    <dbReference type="NCBI Taxonomy" id="745311"/>
    <lineage>
        <taxon>Bacteria</taxon>
        <taxon>Pseudomonadati</taxon>
        <taxon>Pseudomonadota</taxon>
        <taxon>Alphaproteobacteria</taxon>
        <taxon>Rhodobacterales</taxon>
        <taxon>Roseobacteraceae</taxon>
        <taxon>Primorskyibacter</taxon>
    </lineage>
</organism>
<sequence>MSKLILHVGTHKTATTTIQDLLALNRAKLAQERLIYPKLGRVSGHHGLVADWITLPSQYHYAEGSVGAWKALARDYARSDKTVLLSTEEFSRGDPRQRVNLADIRDICSGFDEFQVVCCIRNQISFLQSIYLQVAKTTVAVPWSRLFDRAVKQHVATGLFMDFNNLYAHLQRGFAPEEIRFFIFDEAVKRPDGIIGQILDLAGFPGLTPDLKPLGTGNSNVSQDPLAAWASAQIAENASAGAPLLAIARRVLEQEFGKDAKTTVYTEEEKKQLIRTFDPLNRKFEDDIRKTGHDLSIVWPKPNPDMVHRGDIKLRYWIRLSRALYAASPKLHK</sequence>
<dbReference type="Proteomes" id="UP000295696">
    <property type="component" value="Unassembled WGS sequence"/>
</dbReference>
<gene>
    <name evidence="1" type="ORF">EDD52_11141</name>
</gene>
<evidence type="ECO:0000313" key="2">
    <source>
        <dbReference type="Proteomes" id="UP000295696"/>
    </source>
</evidence>
<dbReference type="AlphaFoldDB" id="A0A4R3J7Q6"/>
<keyword evidence="2" id="KW-1185">Reference proteome</keyword>
<dbReference type="RefSeq" id="WP_132246313.1">
    <property type="nucleotide sequence ID" value="NZ_SLZU01000011.1"/>
</dbReference>
<accession>A0A4R3J7Q6</accession>
<dbReference type="Gene3D" id="3.40.50.300">
    <property type="entry name" value="P-loop containing nucleotide triphosphate hydrolases"/>
    <property type="match status" value="1"/>
</dbReference>
<evidence type="ECO:0000313" key="1">
    <source>
        <dbReference type="EMBL" id="TCS61444.1"/>
    </source>
</evidence>
<protein>
    <recommendedName>
        <fullName evidence="3">Sulfotransferase family protein</fullName>
    </recommendedName>
</protein>
<dbReference type="OrthoDB" id="547419at2"/>
<proteinExistence type="predicted"/>
<name>A0A4R3J7Q6_9RHOB</name>
<dbReference type="SUPFAM" id="SSF52540">
    <property type="entry name" value="P-loop containing nucleoside triphosphate hydrolases"/>
    <property type="match status" value="1"/>
</dbReference>
<evidence type="ECO:0008006" key="3">
    <source>
        <dbReference type="Google" id="ProtNLM"/>
    </source>
</evidence>
<comment type="caution">
    <text evidence="1">The sequence shown here is derived from an EMBL/GenBank/DDBJ whole genome shotgun (WGS) entry which is preliminary data.</text>
</comment>